<gene>
    <name evidence="2" type="ORF">SAMN05444417_2470</name>
</gene>
<evidence type="ECO:0000313" key="2">
    <source>
        <dbReference type="EMBL" id="SHJ00477.1"/>
    </source>
</evidence>
<dbReference type="Pfam" id="PF01612">
    <property type="entry name" value="DNA_pol_A_exo1"/>
    <property type="match status" value="1"/>
</dbReference>
<dbReference type="SMART" id="SM00474">
    <property type="entry name" value="35EXOc"/>
    <property type="match status" value="1"/>
</dbReference>
<name>A0A1M6FS12_9RHOB</name>
<dbReference type="GO" id="GO:0006139">
    <property type="term" value="P:nucleobase-containing compound metabolic process"/>
    <property type="evidence" value="ECO:0007669"/>
    <property type="project" value="InterPro"/>
</dbReference>
<evidence type="ECO:0000259" key="1">
    <source>
        <dbReference type="SMART" id="SM00474"/>
    </source>
</evidence>
<proteinExistence type="predicted"/>
<dbReference type="SUPFAM" id="SSF53098">
    <property type="entry name" value="Ribonuclease H-like"/>
    <property type="match status" value="1"/>
</dbReference>
<accession>A0A1M6FS12</accession>
<dbReference type="CDD" id="cd06142">
    <property type="entry name" value="RNaseD_exo"/>
    <property type="match status" value="1"/>
</dbReference>
<dbReference type="PANTHER" id="PTHR47649:SF1">
    <property type="entry name" value="RIBONUCLEASE D"/>
    <property type="match status" value="1"/>
</dbReference>
<dbReference type="PANTHER" id="PTHR47649">
    <property type="entry name" value="RIBONUCLEASE D"/>
    <property type="match status" value="1"/>
</dbReference>
<dbReference type="Proteomes" id="UP000184292">
    <property type="component" value="Unassembled WGS sequence"/>
</dbReference>
<reference evidence="2 3" key="1">
    <citation type="submission" date="2016-11" db="EMBL/GenBank/DDBJ databases">
        <authorList>
            <person name="Jaros S."/>
            <person name="Januszkiewicz K."/>
            <person name="Wedrychowicz H."/>
        </authorList>
    </citation>
    <scope>NUCLEOTIDE SEQUENCE [LARGE SCALE GENOMIC DNA]</scope>
    <source>
        <strain evidence="2 3">DSM 100565</strain>
    </source>
</reference>
<dbReference type="InterPro" id="IPR002562">
    <property type="entry name" value="3'-5'_exonuclease_dom"/>
</dbReference>
<dbReference type="GO" id="GO:0008408">
    <property type="term" value="F:3'-5' exonuclease activity"/>
    <property type="evidence" value="ECO:0007669"/>
    <property type="project" value="InterPro"/>
</dbReference>
<dbReference type="RefSeq" id="WP_073330851.1">
    <property type="nucleotide sequence ID" value="NZ_FQYO01000004.1"/>
</dbReference>
<dbReference type="EMBL" id="FQYO01000004">
    <property type="protein sequence ID" value="SHJ00477.1"/>
    <property type="molecule type" value="Genomic_DNA"/>
</dbReference>
<organism evidence="2 3">
    <name type="scientific">Wenxinia saemankumensis</name>
    <dbReference type="NCBI Taxonomy" id="1447782"/>
    <lineage>
        <taxon>Bacteria</taxon>
        <taxon>Pseudomonadati</taxon>
        <taxon>Pseudomonadota</taxon>
        <taxon>Alphaproteobacteria</taxon>
        <taxon>Rhodobacterales</taxon>
        <taxon>Roseobacteraceae</taxon>
        <taxon>Wenxinia</taxon>
    </lineage>
</organism>
<dbReference type="STRING" id="1447782.SAMN05444417_2470"/>
<dbReference type="AlphaFoldDB" id="A0A1M6FS12"/>
<evidence type="ECO:0000313" key="3">
    <source>
        <dbReference type="Proteomes" id="UP000184292"/>
    </source>
</evidence>
<sequence>MANHLYQGDLPDGLDLGPVVAIDCETMGLRPHRDRLCLIQMSGGDGNCHLVQVAPGQTEAPNLVRMLADPDVLKLFHFGRFDIAALYHAFGTVTAPVYCTKIASKMVRTFTDRHGLKYLLSDLVGVDISKHQQQSDWGAEELSPAQLDYAASDVLHLHRLKDELDRRLAREGRTELAQSCFDFLPTRARLDLLGWDEPDIFSH</sequence>
<feature type="domain" description="3'-5' exonuclease" evidence="1">
    <location>
        <begin position="1"/>
        <end position="169"/>
    </location>
</feature>
<dbReference type="OrthoDB" id="4224322at2"/>
<protein>
    <submittedName>
        <fullName evidence="2">Ribonuclease D</fullName>
    </submittedName>
</protein>
<keyword evidence="3" id="KW-1185">Reference proteome</keyword>
<dbReference type="InterPro" id="IPR051086">
    <property type="entry name" value="RNase_D-like"/>
</dbReference>
<dbReference type="InterPro" id="IPR036397">
    <property type="entry name" value="RNaseH_sf"/>
</dbReference>
<dbReference type="Gene3D" id="3.30.420.10">
    <property type="entry name" value="Ribonuclease H-like superfamily/Ribonuclease H"/>
    <property type="match status" value="1"/>
</dbReference>
<dbReference type="InterPro" id="IPR012337">
    <property type="entry name" value="RNaseH-like_sf"/>
</dbReference>
<dbReference type="GO" id="GO:0003676">
    <property type="term" value="F:nucleic acid binding"/>
    <property type="evidence" value="ECO:0007669"/>
    <property type="project" value="InterPro"/>
</dbReference>